<dbReference type="EMBL" id="FORI01000005">
    <property type="protein sequence ID" value="SFI76438.1"/>
    <property type="molecule type" value="Genomic_DNA"/>
</dbReference>
<accession>A0A1I3KVS3</accession>
<name>A0A1I3KVS3_9SPIR</name>
<gene>
    <name evidence="4" type="ORF">SAMN04487775_105190</name>
</gene>
<dbReference type="InterPro" id="IPR045857">
    <property type="entry name" value="O16G_dom_2"/>
</dbReference>
<dbReference type="Pfam" id="PF00128">
    <property type="entry name" value="Alpha-amylase"/>
    <property type="match status" value="1"/>
</dbReference>
<dbReference type="PANTHER" id="PTHR10357">
    <property type="entry name" value="ALPHA-AMYLASE FAMILY MEMBER"/>
    <property type="match status" value="1"/>
</dbReference>
<feature type="domain" description="Glycosyl hydrolase family 13 catalytic" evidence="3">
    <location>
        <begin position="148"/>
        <end position="514"/>
    </location>
</feature>
<dbReference type="InterPro" id="IPR017853">
    <property type="entry name" value="GH"/>
</dbReference>
<dbReference type="GO" id="GO:0004553">
    <property type="term" value="F:hydrolase activity, hydrolyzing O-glycosyl compounds"/>
    <property type="evidence" value="ECO:0007669"/>
    <property type="project" value="InterPro"/>
</dbReference>
<dbReference type="PANTHER" id="PTHR10357:SF210">
    <property type="entry name" value="MALTODEXTRIN GLUCOSIDASE"/>
    <property type="match status" value="1"/>
</dbReference>
<dbReference type="SMART" id="SM00642">
    <property type="entry name" value="Aamy"/>
    <property type="match status" value="1"/>
</dbReference>
<evidence type="ECO:0000256" key="1">
    <source>
        <dbReference type="ARBA" id="ARBA00022801"/>
    </source>
</evidence>
<dbReference type="Gene3D" id="3.90.400.10">
    <property type="entry name" value="Oligo-1,6-glucosidase, Domain 2"/>
    <property type="match status" value="1"/>
</dbReference>
<dbReference type="Pfam" id="PF02903">
    <property type="entry name" value="Alpha-amylase_N"/>
    <property type="match status" value="1"/>
</dbReference>
<dbReference type="InterPro" id="IPR013783">
    <property type="entry name" value="Ig-like_fold"/>
</dbReference>
<dbReference type="RefSeq" id="WP_074931509.1">
    <property type="nucleotide sequence ID" value="NZ_FORI01000005.1"/>
</dbReference>
<dbReference type="Gene3D" id="2.60.40.10">
    <property type="entry name" value="Immunoglobulins"/>
    <property type="match status" value="1"/>
</dbReference>
<dbReference type="InterPro" id="IPR006047">
    <property type="entry name" value="GH13_cat_dom"/>
</dbReference>
<evidence type="ECO:0000313" key="4">
    <source>
        <dbReference type="EMBL" id="SFI76438.1"/>
    </source>
</evidence>
<dbReference type="AlphaFoldDB" id="A0A1I3KVS3"/>
<reference evidence="5" key="1">
    <citation type="submission" date="2016-10" db="EMBL/GenBank/DDBJ databases">
        <authorList>
            <person name="Varghese N."/>
            <person name="Submissions S."/>
        </authorList>
    </citation>
    <scope>NUCLEOTIDE SEQUENCE [LARGE SCALE GENOMIC DNA]</scope>
    <source>
        <strain evidence="5">XBD1002</strain>
    </source>
</reference>
<dbReference type="SUPFAM" id="SSF51445">
    <property type="entry name" value="(Trans)glycosidases"/>
    <property type="match status" value="1"/>
</dbReference>
<sequence>MIHLNAIEHHAFDNYCYPLDKDNLIINLRTGKEVEKVFLLWGDPFDWGLSNNASNYTWQYTSVEVTEKKELQNHLWWTIKLQPKFKRCKYFFNIKAGDDSYIYGESGLVCEEDFHRAEDEYYPFIFPWMNQNDICNPPKWAENTVWYQIFPSRFRKGPIADKKEGLSPWPDRDTVVTNEQKFGGNLGGITEKMSYLADLGITGIYLNPVNCSTTQHKYDTTDYFDIDPDFGTKEDMKKLVAEAHKYGIRIMLDGVFNHSGWEFFAWQDVLKNRQNSKYADWYMVNDWSFPGKPGHNADEGKFFAFAYCDYMPKFNTNNPEVRKYLIDACEFWVKEYDIDALRLDVANEVCHDFCRELQTRMRGLKNDFYIIGEIWHNSIPWLRGNEFDAIMNYPLQNAIYNFALDKERTSHSFEQDVNRCLTDYFQQTQKVMFNLMDSHDTMRLVTKAGSRNKALQMLAVMFAMPGSPCIYYGTEVFLEGGKDPDCRRCMPWKDIESGKCDEEMDIIKQLIYLRKTNTAMSSYEMSFEHIEGKDRLLCLKKNDGENNILIIVNFSGKQEEVSNLLDGTKVLFKNGFNAQTRTLDSDGILIAQSGF</sequence>
<keyword evidence="1" id="KW-0378">Hydrolase</keyword>
<evidence type="ECO:0000313" key="5">
    <source>
        <dbReference type="Proteomes" id="UP000182737"/>
    </source>
</evidence>
<dbReference type="OrthoDB" id="9805159at2"/>
<dbReference type="InterPro" id="IPR004185">
    <property type="entry name" value="Glyco_hydro_13_lg-like_dom"/>
</dbReference>
<dbReference type="InterPro" id="IPR014756">
    <property type="entry name" value="Ig_E-set"/>
</dbReference>
<organism evidence="4 5">
    <name type="scientific">Treponema bryantii</name>
    <dbReference type="NCBI Taxonomy" id="163"/>
    <lineage>
        <taxon>Bacteria</taxon>
        <taxon>Pseudomonadati</taxon>
        <taxon>Spirochaetota</taxon>
        <taxon>Spirochaetia</taxon>
        <taxon>Spirochaetales</taxon>
        <taxon>Treponemataceae</taxon>
        <taxon>Treponema</taxon>
    </lineage>
</organism>
<proteinExistence type="predicted"/>
<dbReference type="Proteomes" id="UP000182737">
    <property type="component" value="Unassembled WGS sequence"/>
</dbReference>
<evidence type="ECO:0000256" key="2">
    <source>
        <dbReference type="ARBA" id="ARBA00023295"/>
    </source>
</evidence>
<dbReference type="CDD" id="cd11338">
    <property type="entry name" value="AmyAc_CMD"/>
    <property type="match status" value="1"/>
</dbReference>
<keyword evidence="5" id="KW-1185">Reference proteome</keyword>
<keyword evidence="2 4" id="KW-0326">Glycosidase</keyword>
<dbReference type="CDD" id="cd02857">
    <property type="entry name" value="E_set_CDase_PDE_N"/>
    <property type="match status" value="1"/>
</dbReference>
<protein>
    <submittedName>
        <fullName evidence="4">Glycosidase</fullName>
    </submittedName>
</protein>
<dbReference type="GO" id="GO:0005975">
    <property type="term" value="P:carbohydrate metabolic process"/>
    <property type="evidence" value="ECO:0007669"/>
    <property type="project" value="InterPro"/>
</dbReference>
<dbReference type="SUPFAM" id="SSF81296">
    <property type="entry name" value="E set domains"/>
    <property type="match status" value="1"/>
</dbReference>
<dbReference type="Gene3D" id="3.20.20.80">
    <property type="entry name" value="Glycosidases"/>
    <property type="match status" value="1"/>
</dbReference>
<evidence type="ECO:0000259" key="3">
    <source>
        <dbReference type="SMART" id="SM00642"/>
    </source>
</evidence>